<dbReference type="SUPFAM" id="SSF52540">
    <property type="entry name" value="P-loop containing nucleoside triphosphate hydrolases"/>
    <property type="match status" value="1"/>
</dbReference>
<evidence type="ECO:0000256" key="9">
    <source>
        <dbReference type="SAM" id="Phobius"/>
    </source>
</evidence>
<dbReference type="OrthoDB" id="6683173at2759"/>
<feature type="transmembrane region" description="Helical" evidence="9">
    <location>
        <begin position="133"/>
        <end position="150"/>
    </location>
</feature>
<protein>
    <recommendedName>
        <fullName evidence="10">ABC transporter domain-containing protein</fullName>
    </recommendedName>
</protein>
<dbReference type="CDD" id="cd03223">
    <property type="entry name" value="ABCD_peroxisomal_ALDP"/>
    <property type="match status" value="1"/>
</dbReference>
<evidence type="ECO:0000256" key="5">
    <source>
        <dbReference type="ARBA" id="ARBA00022741"/>
    </source>
</evidence>
<feature type="transmembrane region" description="Helical" evidence="9">
    <location>
        <begin position="90"/>
        <end position="112"/>
    </location>
</feature>
<dbReference type="Gene3D" id="3.40.50.300">
    <property type="entry name" value="P-loop containing nucleotide triphosphate hydrolases"/>
    <property type="match status" value="1"/>
</dbReference>
<keyword evidence="12" id="KW-1185">Reference proteome</keyword>
<sequence length="656" mass="74680">MAPNLSKYLTKNNAYVVAAAATALWIISSRSRKQKKSSRKISKKVEEEVKYMITEKKQPTKVKAYVDKQFLKNIIKLLKIAIPGWNSSEIGYLILIAGSLVSRSLCDIYVIYQITKIESALISMDKKRFMRQLLVYLVSLPFISIVNNLLKFSTGSLRIKLRTNMTNHLYEEYLKNYTYYRMTNLDNRIVNADQLLTVDIDKFCDGVTEFYCNTTKPFLDIAIYLYKLNTNLGFGTPALMVGYLALSGVILTNLRKPTGPLTVIEQKLEGEYRHINSRIITHAEEIAFYQGNLKEKSTVMASFNKLIRHLRKSLHFHVLMGIIDNIITKYFAFFMGYIAMAMPFITGSHGLSQAGQEERQRTYYANGSMLVRLGQAIGRLILAGRALTRLAGFTVRVIELKEVLTDLNDGKYQRTMVTGSKDVKTNEGKLIFKDKIIKFDKVPIVTPNGDVLIKELSMEVKSGMNVLVCGPNGAGKSSLFRILGQLWPLLGGELTKPPRNKLFYIPQKPYMTLGSLRDQITYPQSRNEATRRGCTDSKLREYLKLVELEYLLEREGGFDAVEDWLEVLSGGEKQRIAMARLFYHAPQFAILDECTSAVSLDVEESMYGYCRRAGITLLTVSHRKSLWKHHEFVLYLDGRGSYTFEPIKEGMEQFGS</sequence>
<dbReference type="GO" id="GO:0007031">
    <property type="term" value="P:peroxisome organization"/>
    <property type="evidence" value="ECO:0007669"/>
    <property type="project" value="TreeGrafter"/>
</dbReference>
<dbReference type="Proteomes" id="UP000801492">
    <property type="component" value="Unassembled WGS sequence"/>
</dbReference>
<dbReference type="InterPro" id="IPR027417">
    <property type="entry name" value="P-loop_NTPase"/>
</dbReference>
<dbReference type="EMBL" id="VTPC01090572">
    <property type="protein sequence ID" value="KAF2882972.1"/>
    <property type="molecule type" value="Genomic_DNA"/>
</dbReference>
<dbReference type="GO" id="GO:0005524">
    <property type="term" value="F:ATP binding"/>
    <property type="evidence" value="ECO:0007669"/>
    <property type="project" value="UniProtKB-KW"/>
</dbReference>
<dbReference type="InterPro" id="IPR017871">
    <property type="entry name" value="ABC_transporter-like_CS"/>
</dbReference>
<evidence type="ECO:0000313" key="11">
    <source>
        <dbReference type="EMBL" id="KAF2882972.1"/>
    </source>
</evidence>
<dbReference type="Pfam" id="PF06472">
    <property type="entry name" value="ABC_membrane_2"/>
    <property type="match status" value="1"/>
</dbReference>
<evidence type="ECO:0000256" key="8">
    <source>
        <dbReference type="ARBA" id="ARBA00023136"/>
    </source>
</evidence>
<keyword evidence="6" id="KW-0067">ATP-binding</keyword>
<dbReference type="GO" id="GO:0016887">
    <property type="term" value="F:ATP hydrolysis activity"/>
    <property type="evidence" value="ECO:0007669"/>
    <property type="project" value="InterPro"/>
</dbReference>
<reference evidence="11" key="1">
    <citation type="submission" date="2019-08" db="EMBL/GenBank/DDBJ databases">
        <title>The genome of the North American firefly Photinus pyralis.</title>
        <authorList>
            <consortium name="Photinus pyralis genome working group"/>
            <person name="Fallon T.R."/>
            <person name="Sander Lower S.E."/>
            <person name="Weng J.-K."/>
        </authorList>
    </citation>
    <scope>NUCLEOTIDE SEQUENCE</scope>
    <source>
        <strain evidence="11">TRF0915ILg1</strain>
        <tissue evidence="11">Whole body</tissue>
    </source>
</reference>
<keyword evidence="7 9" id="KW-1133">Transmembrane helix</keyword>
<comment type="similarity">
    <text evidence="2">Belongs to the ABC transporter superfamily. ABCD family. Peroxisomal fatty acyl CoA transporter (TC 3.A.1.203) subfamily.</text>
</comment>
<gene>
    <name evidence="11" type="ORF">ILUMI_23200</name>
</gene>
<comment type="caution">
    <text evidence="11">The sequence shown here is derived from an EMBL/GenBank/DDBJ whole genome shotgun (WGS) entry which is preliminary data.</text>
</comment>
<evidence type="ECO:0000256" key="4">
    <source>
        <dbReference type="ARBA" id="ARBA00022692"/>
    </source>
</evidence>
<feature type="transmembrane region" description="Helical" evidence="9">
    <location>
        <begin position="12"/>
        <end position="28"/>
    </location>
</feature>
<evidence type="ECO:0000259" key="10">
    <source>
        <dbReference type="PROSITE" id="PS50893"/>
    </source>
</evidence>
<evidence type="ECO:0000256" key="3">
    <source>
        <dbReference type="ARBA" id="ARBA00022448"/>
    </source>
</evidence>
<dbReference type="SUPFAM" id="SSF90123">
    <property type="entry name" value="ABC transporter transmembrane region"/>
    <property type="match status" value="1"/>
</dbReference>
<dbReference type="GO" id="GO:0140359">
    <property type="term" value="F:ABC-type transporter activity"/>
    <property type="evidence" value="ECO:0007669"/>
    <property type="project" value="InterPro"/>
</dbReference>
<dbReference type="PROSITE" id="PS50893">
    <property type="entry name" value="ABC_TRANSPORTER_2"/>
    <property type="match status" value="1"/>
</dbReference>
<dbReference type="FunFam" id="3.40.50.300:FF:000636">
    <property type="entry name" value="ATP-binding cassette sub-family D member 3"/>
    <property type="match status" value="1"/>
</dbReference>
<evidence type="ECO:0000256" key="7">
    <source>
        <dbReference type="ARBA" id="ARBA00022989"/>
    </source>
</evidence>
<dbReference type="Pfam" id="PF00005">
    <property type="entry name" value="ABC_tran"/>
    <property type="match status" value="1"/>
</dbReference>
<organism evidence="11 12">
    <name type="scientific">Ignelater luminosus</name>
    <name type="common">Cucubano</name>
    <name type="synonym">Pyrophorus luminosus</name>
    <dbReference type="NCBI Taxonomy" id="2038154"/>
    <lineage>
        <taxon>Eukaryota</taxon>
        <taxon>Metazoa</taxon>
        <taxon>Ecdysozoa</taxon>
        <taxon>Arthropoda</taxon>
        <taxon>Hexapoda</taxon>
        <taxon>Insecta</taxon>
        <taxon>Pterygota</taxon>
        <taxon>Neoptera</taxon>
        <taxon>Endopterygota</taxon>
        <taxon>Coleoptera</taxon>
        <taxon>Polyphaga</taxon>
        <taxon>Elateriformia</taxon>
        <taxon>Elateroidea</taxon>
        <taxon>Elateridae</taxon>
        <taxon>Agrypninae</taxon>
        <taxon>Pyrophorini</taxon>
        <taxon>Ignelater</taxon>
    </lineage>
</organism>
<dbReference type="InterPro" id="IPR011527">
    <property type="entry name" value="ABC1_TM_dom"/>
</dbReference>
<accession>A0A8K0FZU4</accession>
<dbReference type="AlphaFoldDB" id="A0A8K0FZU4"/>
<keyword evidence="8 9" id="KW-0472">Membrane</keyword>
<dbReference type="Gene3D" id="1.20.1560.10">
    <property type="entry name" value="ABC transporter type 1, transmembrane domain"/>
    <property type="match status" value="1"/>
</dbReference>
<dbReference type="InterPro" id="IPR036640">
    <property type="entry name" value="ABC1_TM_sf"/>
</dbReference>
<dbReference type="InterPro" id="IPR003439">
    <property type="entry name" value="ABC_transporter-like_ATP-bd"/>
</dbReference>
<comment type="subcellular location">
    <subcellularLocation>
        <location evidence="1">Peroxisome membrane</location>
        <topology evidence="1">Multi-pass membrane protein</topology>
    </subcellularLocation>
</comment>
<name>A0A8K0FZU4_IGNLU</name>
<evidence type="ECO:0000256" key="6">
    <source>
        <dbReference type="ARBA" id="ARBA00022840"/>
    </source>
</evidence>
<dbReference type="GO" id="GO:0005324">
    <property type="term" value="F:long-chain fatty acid transmembrane transporter activity"/>
    <property type="evidence" value="ECO:0007669"/>
    <property type="project" value="TreeGrafter"/>
</dbReference>
<dbReference type="GO" id="GO:0006635">
    <property type="term" value="P:fatty acid beta-oxidation"/>
    <property type="evidence" value="ECO:0007669"/>
    <property type="project" value="TreeGrafter"/>
</dbReference>
<feature type="domain" description="ABC transporter" evidence="10">
    <location>
        <begin position="437"/>
        <end position="656"/>
    </location>
</feature>
<dbReference type="GO" id="GO:0042760">
    <property type="term" value="P:very long-chain fatty acid catabolic process"/>
    <property type="evidence" value="ECO:0007669"/>
    <property type="project" value="TreeGrafter"/>
</dbReference>
<keyword evidence="4 9" id="KW-0812">Transmembrane</keyword>
<feature type="transmembrane region" description="Helical" evidence="9">
    <location>
        <begin position="234"/>
        <end position="254"/>
    </location>
</feature>
<dbReference type="GO" id="GO:0015910">
    <property type="term" value="P:long-chain fatty acid import into peroxisome"/>
    <property type="evidence" value="ECO:0007669"/>
    <property type="project" value="TreeGrafter"/>
</dbReference>
<dbReference type="InterPro" id="IPR003593">
    <property type="entry name" value="AAA+_ATPase"/>
</dbReference>
<keyword evidence="5" id="KW-0547">Nucleotide-binding</keyword>
<evidence type="ECO:0000256" key="1">
    <source>
        <dbReference type="ARBA" id="ARBA00004585"/>
    </source>
</evidence>
<dbReference type="InterPro" id="IPR050835">
    <property type="entry name" value="ABC_transporter_sub-D"/>
</dbReference>
<evidence type="ECO:0000313" key="12">
    <source>
        <dbReference type="Proteomes" id="UP000801492"/>
    </source>
</evidence>
<evidence type="ECO:0000256" key="2">
    <source>
        <dbReference type="ARBA" id="ARBA00008575"/>
    </source>
</evidence>
<keyword evidence="3" id="KW-0813">Transport</keyword>
<dbReference type="SMART" id="SM00382">
    <property type="entry name" value="AAA"/>
    <property type="match status" value="1"/>
</dbReference>
<dbReference type="PROSITE" id="PS00211">
    <property type="entry name" value="ABC_TRANSPORTER_1"/>
    <property type="match status" value="1"/>
</dbReference>
<dbReference type="PANTHER" id="PTHR11384:SF62">
    <property type="entry name" value="ATP-BINDING CASSETTE SUB-FAMILY D MEMBER 3"/>
    <property type="match status" value="1"/>
</dbReference>
<dbReference type="GO" id="GO:0005778">
    <property type="term" value="C:peroxisomal membrane"/>
    <property type="evidence" value="ECO:0007669"/>
    <property type="project" value="UniProtKB-SubCell"/>
</dbReference>
<dbReference type="PANTHER" id="PTHR11384">
    <property type="entry name" value="ATP-BINDING CASSETTE, SUB-FAMILY D MEMBER"/>
    <property type="match status" value="1"/>
</dbReference>
<proteinExistence type="inferred from homology"/>